<evidence type="ECO:0000313" key="3">
    <source>
        <dbReference type="EMBL" id="OAG38728.1"/>
    </source>
</evidence>
<keyword evidence="1" id="KW-1133">Transmembrane helix</keyword>
<proteinExistence type="predicted"/>
<name>A0A177F3B5_9EURO</name>
<feature type="transmembrane region" description="Helical" evidence="1">
    <location>
        <begin position="13"/>
        <end position="34"/>
    </location>
</feature>
<feature type="domain" description="Linalool dehydratase/isomerase" evidence="2">
    <location>
        <begin position="110"/>
        <end position="405"/>
    </location>
</feature>
<dbReference type="OrthoDB" id="9979195at2759"/>
<protein>
    <recommendedName>
        <fullName evidence="2">Linalool dehydratase/isomerase domain-containing protein</fullName>
    </recommendedName>
</protein>
<dbReference type="GeneID" id="34602237"/>
<dbReference type="AlphaFoldDB" id="A0A177F3B5"/>
<reference evidence="3 4" key="1">
    <citation type="submission" date="2016-03" db="EMBL/GenBank/DDBJ databases">
        <title>Draft genome sequence of the Fonsecaea monophora CBS 269.37.</title>
        <authorList>
            <person name="Bombassaro A."/>
            <person name="Vinicius W.A."/>
            <person name="De Hoog S."/>
            <person name="Sun J."/>
            <person name="Souza E.M."/>
            <person name="Raittz R.T."/>
            <person name="Costa F."/>
            <person name="Leao A.C."/>
            <person name="Tadra-Sfeir M.Z."/>
            <person name="Baura V."/>
            <person name="Balsanelli E."/>
            <person name="Pedrosa F.O."/>
            <person name="Moreno L.F."/>
            <person name="Steffens M.B."/>
            <person name="Xi L."/>
            <person name="Bocca A.L."/>
            <person name="Felipe M.S."/>
            <person name="Teixeira M."/>
            <person name="Telles Filho F.Q."/>
            <person name="Azevedo C.M."/>
            <person name="Gomes R."/>
            <person name="Vicente V.A."/>
        </authorList>
    </citation>
    <scope>NUCLEOTIDE SEQUENCE [LARGE SCALE GENOMIC DNA]</scope>
    <source>
        <strain evidence="3 4">CBS 269.37</strain>
    </source>
</reference>
<sequence length="521" mass="57971">MPCFPFAAKTTTYSIYVVPLLAATACGYIVYYVHKDASAALEKRDMRNRYLPTVVDQIARDATSSVPTEGLELQPEELGQLRFLINVANQGMDDWNNFTDIDQFQTSALRYQLNELSYSLSFANKLYTPSFRGGYLQEAQNKVILKSCQKKVLNYWKWEVLWGKLSTNFHPYRVDNIMLTGILLLALAMYEGATGDDCFSKDGALELVIDDTHKYKVSSGILVDALMSNFRKSQYCLYACEASMNALVANDANKGTSFAEEIKQQFREAFIDDFMAADGSVHPIRSHLTGFRIPGLVGAMNDFSVCCLSGAVLPDIALRAYAICRKEYMEVDEKGNMKFKGLQGADFIDPGNYKGSKAALYGTSLLAARELGDKVAADAILKLIDANADFQRTEKDGVVWYDNVSLLMKGQIFRGRINTIKGYVRAITQPMSDAVKNGPYLSDVKYPEVLVAKAISRTGTDLDLVLYPGAEKRDVSLPIKQLKPNTTYTFDHGREFVSDFQGEATLSVTLNGRTVVKFAQS</sequence>
<dbReference type="Proteomes" id="UP000077002">
    <property type="component" value="Unassembled WGS sequence"/>
</dbReference>
<comment type="caution">
    <text evidence="3">The sequence shown here is derived from an EMBL/GenBank/DDBJ whole genome shotgun (WGS) entry which is preliminary data.</text>
</comment>
<keyword evidence="4" id="KW-1185">Reference proteome</keyword>
<dbReference type="InterPro" id="IPR041411">
    <property type="entry name" value="Ldi"/>
</dbReference>
<organism evidence="3 4">
    <name type="scientific">Fonsecaea monophora</name>
    <dbReference type="NCBI Taxonomy" id="254056"/>
    <lineage>
        <taxon>Eukaryota</taxon>
        <taxon>Fungi</taxon>
        <taxon>Dikarya</taxon>
        <taxon>Ascomycota</taxon>
        <taxon>Pezizomycotina</taxon>
        <taxon>Eurotiomycetes</taxon>
        <taxon>Chaetothyriomycetidae</taxon>
        <taxon>Chaetothyriales</taxon>
        <taxon>Herpotrichiellaceae</taxon>
        <taxon>Fonsecaea</taxon>
    </lineage>
</organism>
<evidence type="ECO:0000313" key="4">
    <source>
        <dbReference type="Proteomes" id="UP000077002"/>
    </source>
</evidence>
<keyword evidence="1" id="KW-0472">Membrane</keyword>
<evidence type="ECO:0000256" key="1">
    <source>
        <dbReference type="SAM" id="Phobius"/>
    </source>
</evidence>
<evidence type="ECO:0000259" key="2">
    <source>
        <dbReference type="Pfam" id="PF18566"/>
    </source>
</evidence>
<accession>A0A177F3B5</accession>
<dbReference type="Pfam" id="PF18566">
    <property type="entry name" value="Ldi"/>
    <property type="match status" value="1"/>
</dbReference>
<keyword evidence="1" id="KW-0812">Transmembrane</keyword>
<gene>
    <name evidence="3" type="ORF">AYO21_07081</name>
</gene>
<dbReference type="EMBL" id="LVKK01000052">
    <property type="protein sequence ID" value="OAG38728.1"/>
    <property type="molecule type" value="Genomic_DNA"/>
</dbReference>
<dbReference type="RefSeq" id="XP_022510680.1">
    <property type="nucleotide sequence ID" value="XM_022657038.1"/>
</dbReference>